<protein>
    <recommendedName>
        <fullName evidence="4">Arsenate reductase</fullName>
        <ecNumber evidence="4">1.20.4.1</ecNumber>
    </recommendedName>
</protein>
<dbReference type="Proteomes" id="UP001501337">
    <property type="component" value="Unassembled WGS sequence"/>
</dbReference>
<comment type="caution">
    <text evidence="5">The sequence shown here is derived from an EMBL/GenBank/DDBJ whole genome shotgun (WGS) entry which is preliminary data.</text>
</comment>
<keyword evidence="6" id="KW-1185">Reference proteome</keyword>
<keyword evidence="2 4" id="KW-0560">Oxidoreductase</keyword>
<evidence type="ECO:0000256" key="2">
    <source>
        <dbReference type="ARBA" id="ARBA00023002"/>
    </source>
</evidence>
<accession>A0ABP7NRA6</accession>
<evidence type="ECO:0000256" key="1">
    <source>
        <dbReference type="ARBA" id="ARBA00007198"/>
    </source>
</evidence>
<dbReference type="InterPro" id="IPR006660">
    <property type="entry name" value="Arsenate_reductase-like"/>
</dbReference>
<dbReference type="InterPro" id="IPR006659">
    <property type="entry name" value="Arsenate_reductase"/>
</dbReference>
<dbReference type="CDD" id="cd03034">
    <property type="entry name" value="ArsC_ArsC"/>
    <property type="match status" value="1"/>
</dbReference>
<sequence>MPTSLTLYHNPRCSKSRQALSLLEERSLDVQVVRYIDEPLTPTQLKALIDRLGCTPRDLLRKGEAEYKELGLDSLDISDDVLIEAMSSHPRLMERPILDNGEKAVVGRPPEMVLALVES</sequence>
<evidence type="ECO:0000313" key="5">
    <source>
        <dbReference type="EMBL" id="GAA3952550.1"/>
    </source>
</evidence>
<organism evidence="5 6">
    <name type="scientific">Allohahella marinimesophila</name>
    <dbReference type="NCBI Taxonomy" id="1054972"/>
    <lineage>
        <taxon>Bacteria</taxon>
        <taxon>Pseudomonadati</taxon>
        <taxon>Pseudomonadota</taxon>
        <taxon>Gammaproteobacteria</taxon>
        <taxon>Oceanospirillales</taxon>
        <taxon>Hahellaceae</taxon>
        <taxon>Allohahella</taxon>
    </lineage>
</organism>
<dbReference type="RefSeq" id="WP_344803833.1">
    <property type="nucleotide sequence ID" value="NZ_BAABBO010000002.1"/>
</dbReference>
<dbReference type="Gene3D" id="3.40.30.10">
    <property type="entry name" value="Glutaredoxin"/>
    <property type="match status" value="1"/>
</dbReference>
<dbReference type="InterPro" id="IPR036249">
    <property type="entry name" value="Thioredoxin-like_sf"/>
</dbReference>
<comment type="catalytic activity">
    <reaction evidence="4">
        <text>[glutaredoxin]-dithiol + arsenate + glutathione + H(+) = glutathionyl-S-S-[glutaredoxin] + arsenite + H2O</text>
        <dbReference type="Rhea" id="RHEA:22016"/>
        <dbReference type="Rhea" id="RHEA-COMP:10729"/>
        <dbReference type="Rhea" id="RHEA-COMP:17668"/>
        <dbReference type="ChEBI" id="CHEBI:15377"/>
        <dbReference type="ChEBI" id="CHEBI:15378"/>
        <dbReference type="ChEBI" id="CHEBI:29242"/>
        <dbReference type="ChEBI" id="CHEBI:29950"/>
        <dbReference type="ChEBI" id="CHEBI:48597"/>
        <dbReference type="ChEBI" id="CHEBI:57925"/>
        <dbReference type="ChEBI" id="CHEBI:146199"/>
        <dbReference type="EC" id="1.20.4.1"/>
    </reaction>
</comment>
<dbReference type="PROSITE" id="PS51353">
    <property type="entry name" value="ARSC"/>
    <property type="match status" value="1"/>
</dbReference>
<gene>
    <name evidence="5" type="primary">arsC_1</name>
    <name evidence="5" type="ORF">GCM10022278_09400</name>
</gene>
<evidence type="ECO:0000256" key="3">
    <source>
        <dbReference type="PROSITE-ProRule" id="PRU01282"/>
    </source>
</evidence>
<evidence type="ECO:0000256" key="4">
    <source>
        <dbReference type="RuleBase" id="RU362029"/>
    </source>
</evidence>
<dbReference type="PANTHER" id="PTHR30041">
    <property type="entry name" value="ARSENATE REDUCTASE"/>
    <property type="match status" value="1"/>
</dbReference>
<dbReference type="EMBL" id="BAABBO010000002">
    <property type="protein sequence ID" value="GAA3952550.1"/>
    <property type="molecule type" value="Genomic_DNA"/>
</dbReference>
<dbReference type="SUPFAM" id="SSF52833">
    <property type="entry name" value="Thioredoxin-like"/>
    <property type="match status" value="1"/>
</dbReference>
<dbReference type="NCBIfam" id="TIGR00014">
    <property type="entry name" value="arsC"/>
    <property type="match status" value="1"/>
</dbReference>
<dbReference type="Pfam" id="PF03960">
    <property type="entry name" value="ArsC"/>
    <property type="match status" value="1"/>
</dbReference>
<comment type="similarity">
    <text evidence="1 3 4">Belongs to the ArsC family.</text>
</comment>
<reference evidence="6" key="1">
    <citation type="journal article" date="2019" name="Int. J. Syst. Evol. Microbiol.">
        <title>The Global Catalogue of Microorganisms (GCM) 10K type strain sequencing project: providing services to taxonomists for standard genome sequencing and annotation.</title>
        <authorList>
            <consortium name="The Broad Institute Genomics Platform"/>
            <consortium name="The Broad Institute Genome Sequencing Center for Infectious Disease"/>
            <person name="Wu L."/>
            <person name="Ma J."/>
        </authorList>
    </citation>
    <scope>NUCLEOTIDE SEQUENCE [LARGE SCALE GENOMIC DNA]</scope>
    <source>
        <strain evidence="6">JCM 17555</strain>
    </source>
</reference>
<dbReference type="EC" id="1.20.4.1" evidence="4"/>
<dbReference type="PANTHER" id="PTHR30041:SF4">
    <property type="entry name" value="ARSENATE REDUCTASE"/>
    <property type="match status" value="1"/>
</dbReference>
<name>A0ABP7NRA6_9GAMM</name>
<evidence type="ECO:0000313" key="6">
    <source>
        <dbReference type="Proteomes" id="UP001501337"/>
    </source>
</evidence>
<proteinExistence type="inferred from homology"/>